<keyword evidence="2" id="KW-1185">Reference proteome</keyword>
<reference evidence="2" key="1">
    <citation type="submission" date="2014-04" db="EMBL/GenBank/DDBJ databases">
        <title>Evolutionary Origins and Diversification of the Mycorrhizal Mutualists.</title>
        <authorList>
            <consortium name="DOE Joint Genome Institute"/>
            <consortium name="Mycorrhizal Genomics Consortium"/>
            <person name="Kohler A."/>
            <person name="Kuo A."/>
            <person name="Nagy L.G."/>
            <person name="Floudas D."/>
            <person name="Copeland A."/>
            <person name="Barry K.W."/>
            <person name="Cichocki N."/>
            <person name="Veneault-Fourrey C."/>
            <person name="LaButti K."/>
            <person name="Lindquist E.A."/>
            <person name="Lipzen A."/>
            <person name="Lundell T."/>
            <person name="Morin E."/>
            <person name="Murat C."/>
            <person name="Riley R."/>
            <person name="Ohm R."/>
            <person name="Sun H."/>
            <person name="Tunlid A."/>
            <person name="Henrissat B."/>
            <person name="Grigoriev I.V."/>
            <person name="Hibbett D.S."/>
            <person name="Martin F."/>
        </authorList>
    </citation>
    <scope>NUCLEOTIDE SEQUENCE [LARGE SCALE GENOMIC DNA]</scope>
    <source>
        <strain evidence="2">FD-334 SS-4</strain>
    </source>
</reference>
<dbReference type="Proteomes" id="UP000054270">
    <property type="component" value="Unassembled WGS sequence"/>
</dbReference>
<dbReference type="AlphaFoldDB" id="A0A0D2P2Q3"/>
<gene>
    <name evidence="1" type="ORF">HYPSUDRAFT_201798</name>
</gene>
<name>A0A0D2P2Q3_HYPSF</name>
<proteinExistence type="predicted"/>
<dbReference type="EMBL" id="KN817546">
    <property type="protein sequence ID" value="KJA23001.1"/>
    <property type="molecule type" value="Genomic_DNA"/>
</dbReference>
<protein>
    <submittedName>
        <fullName evidence="1">Uncharacterized protein</fullName>
    </submittedName>
</protein>
<evidence type="ECO:0000313" key="2">
    <source>
        <dbReference type="Proteomes" id="UP000054270"/>
    </source>
</evidence>
<evidence type="ECO:0000313" key="1">
    <source>
        <dbReference type="EMBL" id="KJA23001.1"/>
    </source>
</evidence>
<accession>A0A0D2P2Q3</accession>
<organism evidence="1 2">
    <name type="scientific">Hypholoma sublateritium (strain FD-334 SS-4)</name>
    <dbReference type="NCBI Taxonomy" id="945553"/>
    <lineage>
        <taxon>Eukaryota</taxon>
        <taxon>Fungi</taxon>
        <taxon>Dikarya</taxon>
        <taxon>Basidiomycota</taxon>
        <taxon>Agaricomycotina</taxon>
        <taxon>Agaricomycetes</taxon>
        <taxon>Agaricomycetidae</taxon>
        <taxon>Agaricales</taxon>
        <taxon>Agaricineae</taxon>
        <taxon>Strophariaceae</taxon>
        <taxon>Hypholoma</taxon>
    </lineage>
</organism>
<sequence>MGGFIIASSRINRFLTCGTFQRYGSANMVKVYILHSSREKDCFNMSAQAINAVRALAECQGVFCDEIIKKLKAKNSR</sequence>